<accession>S7VJ15</accession>
<evidence type="ECO:0000313" key="2">
    <source>
        <dbReference type="Proteomes" id="UP000014974"/>
    </source>
</evidence>
<proteinExistence type="predicted"/>
<reference evidence="1 2" key="1">
    <citation type="journal article" date="2013" name="Genome Announc.">
        <title>Draft Genome Sequence of Cyclobacterium qasimii Strain M12-11BT, Isolated from Arctic Marine Sediment.</title>
        <authorList>
            <person name="Shivaji S."/>
            <person name="Ara S."/>
            <person name="Singh A."/>
            <person name="Kumar Pinnaka A."/>
        </authorList>
    </citation>
    <scope>NUCLEOTIDE SEQUENCE [LARGE SCALE GENOMIC DNA]</scope>
    <source>
        <strain evidence="1 2">M12-11B</strain>
    </source>
</reference>
<dbReference type="STRING" id="641524.ADICYQ_1292"/>
<gene>
    <name evidence="1" type="ORF">ADICYQ_1292</name>
</gene>
<dbReference type="EMBL" id="ATNM01000064">
    <property type="protein sequence ID" value="EPR69507.1"/>
    <property type="molecule type" value="Genomic_DNA"/>
</dbReference>
<sequence length="43" mass="5078">MVNVSFCEEQEGSRFKAIAKKKNKMFLCNVFMFEFLSKLVLLE</sequence>
<evidence type="ECO:0000313" key="1">
    <source>
        <dbReference type="EMBL" id="EPR69507.1"/>
    </source>
</evidence>
<organism evidence="1 2">
    <name type="scientific">Cyclobacterium qasimii M12-11B</name>
    <dbReference type="NCBI Taxonomy" id="641524"/>
    <lineage>
        <taxon>Bacteria</taxon>
        <taxon>Pseudomonadati</taxon>
        <taxon>Bacteroidota</taxon>
        <taxon>Cytophagia</taxon>
        <taxon>Cytophagales</taxon>
        <taxon>Cyclobacteriaceae</taxon>
        <taxon>Cyclobacterium</taxon>
    </lineage>
</organism>
<protein>
    <submittedName>
        <fullName evidence="1">Uncharacterized protein</fullName>
    </submittedName>
</protein>
<name>S7VJ15_9BACT</name>
<dbReference type="Proteomes" id="UP000014974">
    <property type="component" value="Unassembled WGS sequence"/>
</dbReference>
<dbReference type="AlphaFoldDB" id="S7VJ15"/>
<comment type="caution">
    <text evidence="1">The sequence shown here is derived from an EMBL/GenBank/DDBJ whole genome shotgun (WGS) entry which is preliminary data.</text>
</comment>